<evidence type="ECO:0000313" key="2">
    <source>
        <dbReference type="EMBL" id="PTE17622.1"/>
    </source>
</evidence>
<comment type="caution">
    <text evidence="2">The sequence shown here is derived from an EMBL/GenBank/DDBJ whole genome shotgun (WGS) entry which is preliminary data.</text>
</comment>
<evidence type="ECO:0000313" key="3">
    <source>
        <dbReference type="Proteomes" id="UP000241899"/>
    </source>
</evidence>
<keyword evidence="3" id="KW-1185">Reference proteome</keyword>
<accession>A0A2T4JIC9</accession>
<dbReference type="Proteomes" id="UP000241899">
    <property type="component" value="Unassembled WGS sequence"/>
</dbReference>
<organism evidence="2 3">
    <name type="scientific">Phaeovulum veldkampii DSM 11550</name>
    <dbReference type="NCBI Taxonomy" id="1185920"/>
    <lineage>
        <taxon>Bacteria</taxon>
        <taxon>Pseudomonadati</taxon>
        <taxon>Pseudomonadota</taxon>
        <taxon>Alphaproteobacteria</taxon>
        <taxon>Rhodobacterales</taxon>
        <taxon>Paracoccaceae</taxon>
        <taxon>Phaeovulum</taxon>
    </lineage>
</organism>
<protein>
    <submittedName>
        <fullName evidence="2">Uncharacterized protein</fullName>
    </submittedName>
</protein>
<reference evidence="2 3" key="1">
    <citation type="submission" date="2018-03" db="EMBL/GenBank/DDBJ databases">
        <title>Rhodobacter veldkampii.</title>
        <authorList>
            <person name="Meyer T.E."/>
            <person name="Miller S."/>
            <person name="Lodha T."/>
            <person name="Gandham S."/>
            <person name="Chintalapati S."/>
            <person name="Chintalapati V.R."/>
        </authorList>
    </citation>
    <scope>NUCLEOTIDE SEQUENCE [LARGE SCALE GENOMIC DNA]</scope>
    <source>
        <strain evidence="2 3">DSM 11550</strain>
    </source>
</reference>
<dbReference type="RefSeq" id="WP_107324855.1">
    <property type="nucleotide sequence ID" value="NZ_NHSP01000077.1"/>
</dbReference>
<name>A0A2T4JIC9_9RHOB</name>
<dbReference type="AlphaFoldDB" id="A0A2T4JIC9"/>
<gene>
    <name evidence="2" type="ORF">C5F46_08090</name>
</gene>
<feature type="compositionally biased region" description="Low complexity" evidence="1">
    <location>
        <begin position="56"/>
        <end position="66"/>
    </location>
</feature>
<proteinExistence type="predicted"/>
<feature type="region of interest" description="Disordered" evidence="1">
    <location>
        <begin position="56"/>
        <end position="76"/>
    </location>
</feature>
<evidence type="ECO:0000256" key="1">
    <source>
        <dbReference type="SAM" id="MobiDB-lite"/>
    </source>
</evidence>
<dbReference type="EMBL" id="PZKF01000015">
    <property type="protein sequence ID" value="PTE17622.1"/>
    <property type="molecule type" value="Genomic_DNA"/>
</dbReference>
<sequence length="76" mass="8182">MSIIENLVRRLKPAPQAEATAEPKAAPARRFSLGRDREDPVITARLAALAEPAPAARRRSVAAPSPFRVNPRAESA</sequence>